<feature type="signal peptide" evidence="1">
    <location>
        <begin position="1"/>
        <end position="26"/>
    </location>
</feature>
<dbReference type="AlphaFoldDB" id="A0A7X3KT79"/>
<accession>A0A7X3KT79</accession>
<keyword evidence="1" id="KW-0732">Signal</keyword>
<evidence type="ECO:0000256" key="1">
    <source>
        <dbReference type="SAM" id="SignalP"/>
    </source>
</evidence>
<evidence type="ECO:0000313" key="2">
    <source>
        <dbReference type="EMBL" id="MWK54618.1"/>
    </source>
</evidence>
<reference evidence="2 3" key="1">
    <citation type="submission" date="2019-12" db="EMBL/GenBank/DDBJ databases">
        <title>Draft genome sequence of Pseudomonas otitidis recovered from a chicken carcass.</title>
        <authorList>
            <person name="Vieira T.R."/>
            <person name="Oliviera E.F.C."/>
            <person name="Silva N.M.V."/>
            <person name="Sambrano G.E."/>
            <person name="Cibulski S.P."/>
            <person name="Cardoso M.R.I."/>
        </authorList>
    </citation>
    <scope>NUCLEOTIDE SEQUENCE [LARGE SCALE GENOMIC DNA]</scope>
    <source>
        <strain evidence="2 3">25_K</strain>
    </source>
</reference>
<protein>
    <submittedName>
        <fullName evidence="2">DUF4154 domain-containing protein</fullName>
    </submittedName>
</protein>
<dbReference type="Pfam" id="PF13689">
    <property type="entry name" value="DUF4154"/>
    <property type="match status" value="1"/>
</dbReference>
<dbReference type="InterPro" id="IPR025293">
    <property type="entry name" value="YfiR/HmsC-like"/>
</dbReference>
<sequence>MQVLSWNLHPWQLGLLLGLLALSATAQEPTPNPAEIRGERVRQAVEGILAYSRWPQPKDRIALCITGPTQYADRLLAGVSRDYEIPVSSRRLLQDSPDLETTCDALYIGILDPGSRQRLLGRLADKPVLTISESADACSDGSLFCLDIENTRVSFAVNLDAVARSGLRIHPQVLQLGRRNRAQP</sequence>
<comment type="caution">
    <text evidence="2">The sequence shown here is derived from an EMBL/GenBank/DDBJ whole genome shotgun (WGS) entry which is preliminary data.</text>
</comment>
<evidence type="ECO:0000313" key="3">
    <source>
        <dbReference type="Proteomes" id="UP000461288"/>
    </source>
</evidence>
<name>A0A7X3KT79_9GAMM</name>
<feature type="chain" id="PRO_5030882137" evidence="1">
    <location>
        <begin position="27"/>
        <end position="184"/>
    </location>
</feature>
<dbReference type="Proteomes" id="UP000461288">
    <property type="component" value="Unassembled WGS sequence"/>
</dbReference>
<gene>
    <name evidence="2" type="ORF">GO594_01390</name>
</gene>
<proteinExistence type="predicted"/>
<dbReference type="EMBL" id="WTFN01000002">
    <property type="protein sequence ID" value="MWK54618.1"/>
    <property type="molecule type" value="Genomic_DNA"/>
</dbReference>
<organism evidence="2 3">
    <name type="scientific">Metapseudomonas otitidis</name>
    <dbReference type="NCBI Taxonomy" id="319939"/>
    <lineage>
        <taxon>Bacteria</taxon>
        <taxon>Pseudomonadati</taxon>
        <taxon>Pseudomonadota</taxon>
        <taxon>Gammaproteobacteria</taxon>
        <taxon>Pseudomonadales</taxon>
        <taxon>Pseudomonadaceae</taxon>
        <taxon>Metapseudomonas</taxon>
    </lineage>
</organism>